<proteinExistence type="predicted"/>
<evidence type="ECO:0000313" key="3">
    <source>
        <dbReference type="Proteomes" id="UP000580250"/>
    </source>
</evidence>
<feature type="transmembrane region" description="Helical" evidence="1">
    <location>
        <begin position="107"/>
        <end position="129"/>
    </location>
</feature>
<keyword evidence="1" id="KW-1133">Transmembrane helix</keyword>
<dbReference type="SUPFAM" id="SSF81321">
    <property type="entry name" value="Family A G protein-coupled receptor-like"/>
    <property type="match status" value="1"/>
</dbReference>
<reference evidence="2 3" key="1">
    <citation type="submission" date="2020-08" db="EMBL/GenBank/DDBJ databases">
        <authorList>
            <person name="Koutsovoulos G."/>
            <person name="Danchin GJ E."/>
        </authorList>
    </citation>
    <scope>NUCLEOTIDE SEQUENCE [LARGE SCALE GENOMIC DNA]</scope>
</reference>
<evidence type="ECO:0000256" key="1">
    <source>
        <dbReference type="SAM" id="Phobius"/>
    </source>
</evidence>
<sequence length="239" mass="27121">MSRPSTDSNYLANKNAGIKLEFFGQALPLAIVGFVGIICNSSICYITHKYRNKYSALGSKTAILLIMNSCFEILHESSHFLFLFVSGSGINFIPFKIAVIFQTHSLIGFFSMLVMFSLLSLDRLIAAAFPIYYKNLKKKHYIYCHASVLITVSCFILYRMIYVAIQYPDWPVTGNIADTLAMITYDSKIMNFLSSLYMYIPPLFCYFLLGLILITRKGINLLGFFLYHLSSCELNLNST</sequence>
<keyword evidence="1" id="KW-0472">Membrane</keyword>
<dbReference type="InterPro" id="IPR047130">
    <property type="entry name" value="7TM_GPCR_Srsx_nematod"/>
</dbReference>
<dbReference type="EMBL" id="CAJEWN010000485">
    <property type="protein sequence ID" value="CAD2183957.1"/>
    <property type="molecule type" value="Genomic_DNA"/>
</dbReference>
<feature type="transmembrane region" description="Helical" evidence="1">
    <location>
        <begin position="141"/>
        <end position="165"/>
    </location>
</feature>
<protein>
    <submittedName>
        <fullName evidence="2">Uncharacterized protein</fullName>
    </submittedName>
</protein>
<feature type="transmembrane region" description="Helical" evidence="1">
    <location>
        <begin position="196"/>
        <end position="214"/>
    </location>
</feature>
<accession>A0A6V7WA28</accession>
<dbReference type="Gene3D" id="1.20.1070.10">
    <property type="entry name" value="Rhodopsin 7-helix transmembrane proteins"/>
    <property type="match status" value="1"/>
</dbReference>
<dbReference type="InterPro" id="IPR019424">
    <property type="entry name" value="7TM_GPCR_Srsx"/>
</dbReference>
<dbReference type="AlphaFoldDB" id="A0A6V7WA28"/>
<feature type="transmembrane region" description="Helical" evidence="1">
    <location>
        <begin position="80"/>
        <end position="101"/>
    </location>
</feature>
<dbReference type="Proteomes" id="UP000580250">
    <property type="component" value="Unassembled WGS sequence"/>
</dbReference>
<organism evidence="2 3">
    <name type="scientific">Meloidogyne enterolobii</name>
    <name type="common">Root-knot nematode worm</name>
    <name type="synonym">Meloidogyne mayaguensis</name>
    <dbReference type="NCBI Taxonomy" id="390850"/>
    <lineage>
        <taxon>Eukaryota</taxon>
        <taxon>Metazoa</taxon>
        <taxon>Ecdysozoa</taxon>
        <taxon>Nematoda</taxon>
        <taxon>Chromadorea</taxon>
        <taxon>Rhabditida</taxon>
        <taxon>Tylenchina</taxon>
        <taxon>Tylenchomorpha</taxon>
        <taxon>Tylenchoidea</taxon>
        <taxon>Meloidogynidae</taxon>
        <taxon>Meloidogyninae</taxon>
        <taxon>Meloidogyne</taxon>
    </lineage>
</organism>
<feature type="transmembrane region" description="Helical" evidence="1">
    <location>
        <begin position="26"/>
        <end position="46"/>
    </location>
</feature>
<gene>
    <name evidence="2" type="ORF">MENT_LOCUS36281</name>
</gene>
<evidence type="ECO:0000313" key="2">
    <source>
        <dbReference type="EMBL" id="CAD2183957.1"/>
    </source>
</evidence>
<keyword evidence="1" id="KW-0812">Transmembrane</keyword>
<name>A0A6V7WA28_MELEN</name>
<dbReference type="PANTHER" id="PTHR23360:SF5">
    <property type="entry name" value="G-PROTEIN COUPLED RECEPTORS FAMILY 1 PROFILE DOMAIN-CONTAINING PROTEIN"/>
    <property type="match status" value="1"/>
</dbReference>
<dbReference type="OrthoDB" id="5820127at2759"/>
<dbReference type="PANTHER" id="PTHR23360">
    <property type="entry name" value="G-PROTEIN COUPLED RECEPTORS FAMILY 1 PROFILE DOMAIN-CONTAINING PROTEIN-RELATED"/>
    <property type="match status" value="1"/>
</dbReference>
<dbReference type="Pfam" id="PF10320">
    <property type="entry name" value="7TM_GPCR_Srsx"/>
    <property type="match status" value="1"/>
</dbReference>
<comment type="caution">
    <text evidence="2">The sequence shown here is derived from an EMBL/GenBank/DDBJ whole genome shotgun (WGS) entry which is preliminary data.</text>
</comment>